<proteinExistence type="predicted"/>
<dbReference type="EMBL" id="JARKIE010000208">
    <property type="protein sequence ID" value="KAJ7666553.1"/>
    <property type="molecule type" value="Genomic_DNA"/>
</dbReference>
<name>A0AAD7G4H1_MYCRO</name>
<reference evidence="1" key="1">
    <citation type="submission" date="2023-03" db="EMBL/GenBank/DDBJ databases">
        <title>Massive genome expansion in bonnet fungi (Mycena s.s.) driven by repeated elements and novel gene families across ecological guilds.</title>
        <authorList>
            <consortium name="Lawrence Berkeley National Laboratory"/>
            <person name="Harder C.B."/>
            <person name="Miyauchi S."/>
            <person name="Viragh M."/>
            <person name="Kuo A."/>
            <person name="Thoen E."/>
            <person name="Andreopoulos B."/>
            <person name="Lu D."/>
            <person name="Skrede I."/>
            <person name="Drula E."/>
            <person name="Henrissat B."/>
            <person name="Morin E."/>
            <person name="Kohler A."/>
            <person name="Barry K."/>
            <person name="LaButti K."/>
            <person name="Morin E."/>
            <person name="Salamov A."/>
            <person name="Lipzen A."/>
            <person name="Mereny Z."/>
            <person name="Hegedus B."/>
            <person name="Baldrian P."/>
            <person name="Stursova M."/>
            <person name="Weitz H."/>
            <person name="Taylor A."/>
            <person name="Grigoriev I.V."/>
            <person name="Nagy L.G."/>
            <person name="Martin F."/>
            <person name="Kauserud H."/>
        </authorList>
    </citation>
    <scope>NUCLEOTIDE SEQUENCE</scope>
    <source>
        <strain evidence="1">CBHHK067</strain>
    </source>
</reference>
<organism evidence="1 2">
    <name type="scientific">Mycena rosella</name>
    <name type="common">Pink bonnet</name>
    <name type="synonym">Agaricus rosellus</name>
    <dbReference type="NCBI Taxonomy" id="1033263"/>
    <lineage>
        <taxon>Eukaryota</taxon>
        <taxon>Fungi</taxon>
        <taxon>Dikarya</taxon>
        <taxon>Basidiomycota</taxon>
        <taxon>Agaricomycotina</taxon>
        <taxon>Agaricomycetes</taxon>
        <taxon>Agaricomycetidae</taxon>
        <taxon>Agaricales</taxon>
        <taxon>Marasmiineae</taxon>
        <taxon>Mycenaceae</taxon>
        <taxon>Mycena</taxon>
    </lineage>
</organism>
<protein>
    <submittedName>
        <fullName evidence="1">Uncharacterized protein</fullName>
    </submittedName>
</protein>
<dbReference type="AlphaFoldDB" id="A0AAD7G4H1"/>
<sequence length="74" mass="8398">QSAPARAKIRIEFRERNDGMIPHEWQVDFGEALHLGADCSLITGKTMPFVMPLFLDSNKMIIIISPLNTLEEDQ</sequence>
<evidence type="ECO:0000313" key="2">
    <source>
        <dbReference type="Proteomes" id="UP001221757"/>
    </source>
</evidence>
<accession>A0AAD7G4H1</accession>
<keyword evidence="2" id="KW-1185">Reference proteome</keyword>
<gene>
    <name evidence="1" type="ORF">B0H17DRAFT_883878</name>
</gene>
<feature type="non-terminal residue" evidence="1">
    <location>
        <position position="1"/>
    </location>
</feature>
<feature type="non-terminal residue" evidence="1">
    <location>
        <position position="74"/>
    </location>
</feature>
<evidence type="ECO:0000313" key="1">
    <source>
        <dbReference type="EMBL" id="KAJ7666553.1"/>
    </source>
</evidence>
<comment type="caution">
    <text evidence="1">The sequence shown here is derived from an EMBL/GenBank/DDBJ whole genome shotgun (WGS) entry which is preliminary data.</text>
</comment>
<dbReference type="Proteomes" id="UP001221757">
    <property type="component" value="Unassembled WGS sequence"/>
</dbReference>